<evidence type="ECO:0000313" key="8">
    <source>
        <dbReference type="Proteomes" id="UP000185578"/>
    </source>
</evidence>
<name>A0A1Q8EP79_9PSED</name>
<dbReference type="PANTHER" id="PTHR30086">
    <property type="entry name" value="ARGININE EXPORTER PROTEIN ARGO"/>
    <property type="match status" value="1"/>
</dbReference>
<dbReference type="OrthoDB" id="9812084at2"/>
<feature type="transmembrane region" description="Helical" evidence="6">
    <location>
        <begin position="155"/>
        <end position="180"/>
    </location>
</feature>
<proteinExistence type="predicted"/>
<dbReference type="RefSeq" id="WP_075120146.1">
    <property type="nucleotide sequence ID" value="NZ_MSCT01000013.1"/>
</dbReference>
<evidence type="ECO:0000256" key="5">
    <source>
        <dbReference type="ARBA" id="ARBA00023136"/>
    </source>
</evidence>
<feature type="transmembrane region" description="Helical" evidence="6">
    <location>
        <begin position="14"/>
        <end position="35"/>
    </location>
</feature>
<evidence type="ECO:0000256" key="3">
    <source>
        <dbReference type="ARBA" id="ARBA00022692"/>
    </source>
</evidence>
<reference evidence="7 8" key="1">
    <citation type="submission" date="2016-12" db="EMBL/GenBank/DDBJ databases">
        <authorList>
            <person name="Song W.-J."/>
            <person name="Kurnit D.M."/>
        </authorList>
    </citation>
    <scope>NUCLEOTIDE SEQUENCE [LARGE SCALE GENOMIC DNA]</scope>
    <source>
        <strain evidence="7 8">PCL1601</strain>
    </source>
</reference>
<sequence>MLSSLSFLPSLPGLLPFLLFAFVASITPGPTNILVLSNSARYGFKAALPIVLGACVAAAGIVVLVGSGLGRTLMDVPGLPAAMRWAGVIWLSVLSWQIFRAPPAAIDPKAGDTHRRLGLLGGASLQLVNPKTWMMALAVVSVFAGNGNERENQVLYLSLVFFLVSLPCLGAWALLGAGSARLLRSPQALQRFNRGMALLLLASAWLSLWA</sequence>
<keyword evidence="4 6" id="KW-1133">Transmembrane helix</keyword>
<feature type="transmembrane region" description="Helical" evidence="6">
    <location>
        <begin position="47"/>
        <end position="69"/>
    </location>
</feature>
<dbReference type="Proteomes" id="UP000185578">
    <property type="component" value="Unassembled WGS sequence"/>
</dbReference>
<keyword evidence="5 6" id="KW-0472">Membrane</keyword>
<organism evidence="7 8">
    <name type="scientific">Pseudomonas chlororaphis</name>
    <dbReference type="NCBI Taxonomy" id="587753"/>
    <lineage>
        <taxon>Bacteria</taxon>
        <taxon>Pseudomonadati</taxon>
        <taxon>Pseudomonadota</taxon>
        <taxon>Gammaproteobacteria</taxon>
        <taxon>Pseudomonadales</taxon>
        <taxon>Pseudomonadaceae</taxon>
        <taxon>Pseudomonas</taxon>
    </lineage>
</organism>
<dbReference type="GO" id="GO:0015171">
    <property type="term" value="F:amino acid transmembrane transporter activity"/>
    <property type="evidence" value="ECO:0007669"/>
    <property type="project" value="TreeGrafter"/>
</dbReference>
<dbReference type="InterPro" id="IPR001123">
    <property type="entry name" value="LeuE-type"/>
</dbReference>
<dbReference type="PANTHER" id="PTHR30086:SF20">
    <property type="entry name" value="ARGININE EXPORTER PROTEIN ARGO-RELATED"/>
    <property type="match status" value="1"/>
</dbReference>
<dbReference type="GO" id="GO:0005886">
    <property type="term" value="C:plasma membrane"/>
    <property type="evidence" value="ECO:0007669"/>
    <property type="project" value="UniProtKB-SubCell"/>
</dbReference>
<keyword evidence="3 6" id="KW-0812">Transmembrane</keyword>
<dbReference type="GO" id="GO:0033228">
    <property type="term" value="P:cysteine export across plasma membrane"/>
    <property type="evidence" value="ECO:0007669"/>
    <property type="project" value="TreeGrafter"/>
</dbReference>
<comment type="subcellular location">
    <subcellularLocation>
        <location evidence="1">Cell membrane</location>
        <topology evidence="1">Multi-pass membrane protein</topology>
    </subcellularLocation>
</comment>
<evidence type="ECO:0000256" key="4">
    <source>
        <dbReference type="ARBA" id="ARBA00022989"/>
    </source>
</evidence>
<dbReference type="EMBL" id="MSCT01000013">
    <property type="protein sequence ID" value="OLF53612.1"/>
    <property type="molecule type" value="Genomic_DNA"/>
</dbReference>
<dbReference type="Pfam" id="PF01810">
    <property type="entry name" value="LysE"/>
    <property type="match status" value="1"/>
</dbReference>
<gene>
    <name evidence="7" type="ORF">BTN82_16265</name>
</gene>
<accession>A0A1Q8EP79</accession>
<evidence type="ECO:0000256" key="6">
    <source>
        <dbReference type="SAM" id="Phobius"/>
    </source>
</evidence>
<protein>
    <submittedName>
        <fullName evidence="7">Lysine transporter LysE</fullName>
    </submittedName>
</protein>
<evidence type="ECO:0000313" key="7">
    <source>
        <dbReference type="EMBL" id="OLF53612.1"/>
    </source>
</evidence>
<keyword evidence="2" id="KW-1003">Cell membrane</keyword>
<comment type="caution">
    <text evidence="7">The sequence shown here is derived from an EMBL/GenBank/DDBJ whole genome shotgun (WGS) entry which is preliminary data.</text>
</comment>
<feature type="transmembrane region" description="Helical" evidence="6">
    <location>
        <begin position="81"/>
        <end position="99"/>
    </location>
</feature>
<evidence type="ECO:0000256" key="2">
    <source>
        <dbReference type="ARBA" id="ARBA00022475"/>
    </source>
</evidence>
<dbReference type="AlphaFoldDB" id="A0A1Q8EP79"/>
<evidence type="ECO:0000256" key="1">
    <source>
        <dbReference type="ARBA" id="ARBA00004651"/>
    </source>
</evidence>
<feature type="transmembrane region" description="Helical" evidence="6">
    <location>
        <begin position="192"/>
        <end position="209"/>
    </location>
</feature>